<dbReference type="GO" id="GO:0003723">
    <property type="term" value="F:RNA binding"/>
    <property type="evidence" value="ECO:0007669"/>
    <property type="project" value="InterPro"/>
</dbReference>
<name>A0A1F6BTA9_9BACT</name>
<dbReference type="GO" id="GO:0004826">
    <property type="term" value="F:phenylalanine-tRNA ligase activity"/>
    <property type="evidence" value="ECO:0007669"/>
    <property type="project" value="InterPro"/>
</dbReference>
<dbReference type="PANTHER" id="PTHR39209">
    <property type="match status" value="1"/>
</dbReference>
<feature type="domain" description="B3/B4 tRNA-binding" evidence="1">
    <location>
        <begin position="77"/>
        <end position="228"/>
    </location>
</feature>
<dbReference type="Proteomes" id="UP000176996">
    <property type="component" value="Unassembled WGS sequence"/>
</dbReference>
<sequence>MCRPYCPKTAIINNKLHFSIQKEVAEKYPALRIGVVIARGIKNARENPELSALKAKMENEFRAQYSPEDVNTHPTVLAWRETYRSFGVNPKDHRPTAEALLRRIVRGNSAPIINVVVNCYLLAELEWFLPVGGYDLSQIEDDITLRFSEGEEQFLPLGGGEPETTQKGEVVYADRKKVLTRRWNYKDSDTAKITESSQDIALFCEATSLAITDEAILGSANLIKDHLFRFCGGEIQSSMIRAQDALSWTL</sequence>
<protein>
    <recommendedName>
        <fullName evidence="1">B3/B4 tRNA-binding domain-containing protein</fullName>
    </recommendedName>
</protein>
<dbReference type="STRING" id="1798471.A3A21_01495"/>
<dbReference type="Pfam" id="PF03483">
    <property type="entry name" value="B3_4"/>
    <property type="match status" value="1"/>
</dbReference>
<proteinExistence type="predicted"/>
<dbReference type="AlphaFoldDB" id="A0A1F6BTA9"/>
<gene>
    <name evidence="2" type="ORF">A3A21_01495</name>
</gene>
<dbReference type="InterPro" id="IPR005146">
    <property type="entry name" value="B3/B4_tRNA-bd"/>
</dbReference>
<reference evidence="2 3" key="1">
    <citation type="journal article" date="2016" name="Nat. Commun.">
        <title>Thousands of microbial genomes shed light on interconnected biogeochemical processes in an aquifer system.</title>
        <authorList>
            <person name="Anantharaman K."/>
            <person name="Brown C.T."/>
            <person name="Hug L.A."/>
            <person name="Sharon I."/>
            <person name="Castelle C.J."/>
            <person name="Probst A.J."/>
            <person name="Thomas B.C."/>
            <person name="Singh A."/>
            <person name="Wilkins M.J."/>
            <person name="Karaoz U."/>
            <person name="Brodie E.L."/>
            <person name="Williams K.H."/>
            <person name="Hubbard S.S."/>
            <person name="Banfield J.F."/>
        </authorList>
    </citation>
    <scope>NUCLEOTIDE SEQUENCE [LARGE SCALE GENOMIC DNA]</scope>
</reference>
<evidence type="ECO:0000313" key="3">
    <source>
        <dbReference type="Proteomes" id="UP000176996"/>
    </source>
</evidence>
<dbReference type="SMART" id="SM00873">
    <property type="entry name" value="B3_4"/>
    <property type="match status" value="1"/>
</dbReference>
<dbReference type="InterPro" id="IPR020825">
    <property type="entry name" value="Phe-tRNA_synthase-like_B3/B4"/>
</dbReference>
<dbReference type="EMBL" id="MFKK01000034">
    <property type="protein sequence ID" value="OGG40068.1"/>
    <property type="molecule type" value="Genomic_DNA"/>
</dbReference>
<dbReference type="Gene3D" id="3.50.40.10">
    <property type="entry name" value="Phenylalanyl-trna Synthetase, Chain B, domain 3"/>
    <property type="match status" value="1"/>
</dbReference>
<organism evidence="2 3">
    <name type="scientific">Candidatus Jorgensenbacteria bacterium RIFCSPLOWO2_01_FULL_45_25b</name>
    <dbReference type="NCBI Taxonomy" id="1798471"/>
    <lineage>
        <taxon>Bacteria</taxon>
        <taxon>Candidatus Joergenseniibacteriota</taxon>
    </lineage>
</organism>
<evidence type="ECO:0000313" key="2">
    <source>
        <dbReference type="EMBL" id="OGG40068.1"/>
    </source>
</evidence>
<evidence type="ECO:0000259" key="1">
    <source>
        <dbReference type="SMART" id="SM00873"/>
    </source>
</evidence>
<accession>A0A1F6BTA9</accession>
<dbReference type="PANTHER" id="PTHR39209:SF2">
    <property type="entry name" value="CYTOPLASMIC PROTEIN"/>
    <property type="match status" value="1"/>
</dbReference>
<comment type="caution">
    <text evidence="2">The sequence shown here is derived from an EMBL/GenBank/DDBJ whole genome shotgun (WGS) entry which is preliminary data.</text>
</comment>
<dbReference type="SUPFAM" id="SSF56037">
    <property type="entry name" value="PheT/TilS domain"/>
    <property type="match status" value="1"/>
</dbReference>